<evidence type="ECO:0000313" key="2">
    <source>
        <dbReference type="EMBL" id="JAD19003.1"/>
    </source>
</evidence>
<feature type="region of interest" description="Disordered" evidence="1">
    <location>
        <begin position="1"/>
        <end position="20"/>
    </location>
</feature>
<dbReference type="AlphaFoldDB" id="A0A0A8Y1M3"/>
<evidence type="ECO:0000256" key="1">
    <source>
        <dbReference type="SAM" id="MobiDB-lite"/>
    </source>
</evidence>
<organism evidence="2">
    <name type="scientific">Arundo donax</name>
    <name type="common">Giant reed</name>
    <name type="synonym">Donax arundinaceus</name>
    <dbReference type="NCBI Taxonomy" id="35708"/>
    <lineage>
        <taxon>Eukaryota</taxon>
        <taxon>Viridiplantae</taxon>
        <taxon>Streptophyta</taxon>
        <taxon>Embryophyta</taxon>
        <taxon>Tracheophyta</taxon>
        <taxon>Spermatophyta</taxon>
        <taxon>Magnoliopsida</taxon>
        <taxon>Liliopsida</taxon>
        <taxon>Poales</taxon>
        <taxon>Poaceae</taxon>
        <taxon>PACMAD clade</taxon>
        <taxon>Arundinoideae</taxon>
        <taxon>Arundineae</taxon>
        <taxon>Arundo</taxon>
    </lineage>
</organism>
<reference evidence="2" key="2">
    <citation type="journal article" date="2015" name="Data Brief">
        <title>Shoot transcriptome of the giant reed, Arundo donax.</title>
        <authorList>
            <person name="Barrero R.A."/>
            <person name="Guerrero F.D."/>
            <person name="Moolhuijzen P."/>
            <person name="Goolsby J.A."/>
            <person name="Tidwell J."/>
            <person name="Bellgard S.E."/>
            <person name="Bellgard M.I."/>
        </authorList>
    </citation>
    <scope>NUCLEOTIDE SEQUENCE</scope>
    <source>
        <tissue evidence="2">Shoot tissue taken approximately 20 cm above the soil surface</tissue>
    </source>
</reference>
<dbReference type="EMBL" id="GBRH01278892">
    <property type="protein sequence ID" value="JAD19003.1"/>
    <property type="molecule type" value="Transcribed_RNA"/>
</dbReference>
<protein>
    <submittedName>
        <fullName evidence="2">Uncharacterized protein</fullName>
    </submittedName>
</protein>
<accession>A0A0A8Y1M3</accession>
<reference evidence="2" key="1">
    <citation type="submission" date="2014-09" db="EMBL/GenBank/DDBJ databases">
        <authorList>
            <person name="Magalhaes I.L.F."/>
            <person name="Oliveira U."/>
            <person name="Santos F.R."/>
            <person name="Vidigal T.H.D.A."/>
            <person name="Brescovit A.D."/>
            <person name="Santos A.J."/>
        </authorList>
    </citation>
    <scope>NUCLEOTIDE SEQUENCE</scope>
    <source>
        <tissue evidence="2">Shoot tissue taken approximately 20 cm above the soil surface</tissue>
    </source>
</reference>
<sequence>MSIDQMGPLPNKNNPLPHPSSCVWLGNHYRLLEVI</sequence>
<proteinExistence type="predicted"/>
<name>A0A0A8Y1M3_ARUDO</name>